<dbReference type="PROSITE" id="PS00239">
    <property type="entry name" value="RECEPTOR_TYR_KIN_II"/>
    <property type="match status" value="1"/>
</dbReference>
<feature type="binding site" evidence="15">
    <location>
        <position position="2059"/>
    </location>
    <ligand>
        <name>ATP</name>
        <dbReference type="ChEBI" id="CHEBI:30616"/>
    </ligand>
</feature>
<feature type="domain" description="Fibronectin type-III" evidence="21">
    <location>
        <begin position="603"/>
        <end position="702"/>
    </location>
</feature>
<feature type="signal peptide" evidence="19">
    <location>
        <begin position="1"/>
        <end position="20"/>
    </location>
</feature>
<evidence type="ECO:0000256" key="1">
    <source>
        <dbReference type="ARBA" id="ARBA00004167"/>
    </source>
</evidence>
<dbReference type="PANTHER" id="PTHR24416">
    <property type="entry name" value="TYROSINE-PROTEIN KINASE RECEPTOR"/>
    <property type="match status" value="1"/>
</dbReference>
<evidence type="ECO:0000256" key="10">
    <source>
        <dbReference type="ARBA" id="ARBA00023136"/>
    </source>
</evidence>
<feature type="region of interest" description="Disordered" evidence="17">
    <location>
        <begin position="2322"/>
        <end position="2341"/>
    </location>
</feature>
<dbReference type="Gene3D" id="2.60.40.10">
    <property type="entry name" value="Immunoglobulins"/>
    <property type="match status" value="6"/>
</dbReference>
<comment type="caution">
    <text evidence="22">The sequence shown here is derived from an EMBL/GenBank/DDBJ whole genome shotgun (WGS) entry which is preliminary data.</text>
</comment>
<evidence type="ECO:0000256" key="5">
    <source>
        <dbReference type="ARBA" id="ARBA00022737"/>
    </source>
</evidence>
<dbReference type="GO" id="GO:0005524">
    <property type="term" value="F:ATP binding"/>
    <property type="evidence" value="ECO:0007669"/>
    <property type="project" value="UniProtKB-UniRule"/>
</dbReference>
<keyword evidence="7" id="KW-0418">Kinase</keyword>
<feature type="domain" description="Fibronectin type-III" evidence="21">
    <location>
        <begin position="220"/>
        <end position="311"/>
    </location>
</feature>
<feature type="region of interest" description="Disordered" evidence="17">
    <location>
        <begin position="2385"/>
        <end position="2434"/>
    </location>
</feature>
<dbReference type="GO" id="GO:0007169">
    <property type="term" value="P:cell surface receptor protein tyrosine kinase signaling pathway"/>
    <property type="evidence" value="ECO:0007669"/>
    <property type="project" value="InterPro"/>
</dbReference>
<feature type="domain" description="Fibronectin type-III" evidence="21">
    <location>
        <begin position="1815"/>
        <end position="1930"/>
    </location>
</feature>
<feature type="transmembrane region" description="Helical" evidence="18">
    <location>
        <begin position="1942"/>
        <end position="1967"/>
    </location>
</feature>
<evidence type="ECO:0000256" key="13">
    <source>
        <dbReference type="ARBA" id="ARBA00023180"/>
    </source>
</evidence>
<feature type="compositionally biased region" description="Basic and acidic residues" evidence="17">
    <location>
        <begin position="2414"/>
        <end position="2434"/>
    </location>
</feature>
<accession>A0A8K0C8M7</accession>
<dbReference type="InterPro" id="IPR000719">
    <property type="entry name" value="Prot_kinase_dom"/>
</dbReference>
<evidence type="ECO:0000256" key="16">
    <source>
        <dbReference type="RuleBase" id="RU000312"/>
    </source>
</evidence>
<gene>
    <name evidence="22" type="ORF">ILUMI_26344</name>
</gene>
<dbReference type="CDD" id="cd05044">
    <property type="entry name" value="PTKc_c-ros"/>
    <property type="match status" value="1"/>
</dbReference>
<evidence type="ECO:0000256" key="6">
    <source>
        <dbReference type="ARBA" id="ARBA00022741"/>
    </source>
</evidence>
<evidence type="ECO:0000256" key="11">
    <source>
        <dbReference type="ARBA" id="ARBA00023137"/>
    </source>
</evidence>
<dbReference type="EC" id="2.7.10.1" evidence="16"/>
<keyword evidence="2 16" id="KW-0597">Phosphoprotein</keyword>
<dbReference type="InterPro" id="IPR020635">
    <property type="entry name" value="Tyr_kinase_cat_dom"/>
</dbReference>
<evidence type="ECO:0000256" key="17">
    <source>
        <dbReference type="SAM" id="MobiDB-lite"/>
    </source>
</evidence>
<dbReference type="InterPro" id="IPR050122">
    <property type="entry name" value="RTK"/>
</dbReference>
<evidence type="ECO:0000256" key="18">
    <source>
        <dbReference type="SAM" id="Phobius"/>
    </source>
</evidence>
<dbReference type="InterPro" id="IPR002011">
    <property type="entry name" value="Tyr_kinase_rcpt_2_CS"/>
</dbReference>
<keyword evidence="6 15" id="KW-0547">Nucleotide-binding</keyword>
<evidence type="ECO:0000256" key="7">
    <source>
        <dbReference type="ARBA" id="ARBA00022777"/>
    </source>
</evidence>
<dbReference type="Proteomes" id="UP000801492">
    <property type="component" value="Unassembled WGS sequence"/>
</dbReference>
<evidence type="ECO:0000313" key="23">
    <source>
        <dbReference type="Proteomes" id="UP000801492"/>
    </source>
</evidence>
<dbReference type="PANTHER" id="PTHR24416:SF527">
    <property type="entry name" value="PROTO-ONCOGENE TYROSINE-PROTEIN KINASE ROS"/>
    <property type="match status" value="1"/>
</dbReference>
<evidence type="ECO:0000256" key="4">
    <source>
        <dbReference type="ARBA" id="ARBA00022692"/>
    </source>
</evidence>
<dbReference type="InterPro" id="IPR011042">
    <property type="entry name" value="6-blade_b-propeller_TolB-like"/>
</dbReference>
<dbReference type="Gene3D" id="2.120.10.30">
    <property type="entry name" value="TolB, C-terminal domain"/>
    <property type="match status" value="3"/>
</dbReference>
<feature type="domain" description="Fibronectin type-III" evidence="21">
    <location>
        <begin position="116"/>
        <end position="214"/>
    </location>
</feature>
<keyword evidence="19" id="KW-0732">Signal</keyword>
<evidence type="ECO:0000256" key="14">
    <source>
        <dbReference type="ARBA" id="ARBA00051243"/>
    </source>
</evidence>
<keyword evidence="12 16" id="KW-0675">Receptor</keyword>
<dbReference type="GO" id="GO:0032006">
    <property type="term" value="P:regulation of TOR signaling"/>
    <property type="evidence" value="ECO:0007669"/>
    <property type="project" value="TreeGrafter"/>
</dbReference>
<keyword evidence="10 18" id="KW-0472">Membrane</keyword>
<dbReference type="InterPro" id="IPR013783">
    <property type="entry name" value="Ig-like_fold"/>
</dbReference>
<proteinExistence type="inferred from homology"/>
<evidence type="ECO:0000256" key="12">
    <source>
        <dbReference type="ARBA" id="ARBA00023170"/>
    </source>
</evidence>
<dbReference type="Pfam" id="PF00041">
    <property type="entry name" value="fn3"/>
    <property type="match status" value="5"/>
</dbReference>
<dbReference type="GO" id="GO:0005886">
    <property type="term" value="C:plasma membrane"/>
    <property type="evidence" value="ECO:0007669"/>
    <property type="project" value="TreeGrafter"/>
</dbReference>
<dbReference type="InterPro" id="IPR003961">
    <property type="entry name" value="FN3_dom"/>
</dbReference>
<feature type="compositionally biased region" description="Polar residues" evidence="17">
    <location>
        <begin position="2386"/>
        <end position="2412"/>
    </location>
</feature>
<dbReference type="SMART" id="SM00219">
    <property type="entry name" value="TyrKc"/>
    <property type="match status" value="1"/>
</dbReference>
<dbReference type="GO" id="GO:0004714">
    <property type="term" value="F:transmembrane receptor protein tyrosine kinase activity"/>
    <property type="evidence" value="ECO:0007669"/>
    <property type="project" value="UniProtKB-EC"/>
</dbReference>
<evidence type="ECO:0000256" key="8">
    <source>
        <dbReference type="ARBA" id="ARBA00022840"/>
    </source>
</evidence>
<evidence type="ECO:0000256" key="3">
    <source>
        <dbReference type="ARBA" id="ARBA00022679"/>
    </source>
</evidence>
<evidence type="ECO:0000256" key="2">
    <source>
        <dbReference type="ARBA" id="ARBA00022553"/>
    </source>
</evidence>
<keyword evidence="3" id="KW-0808">Transferase</keyword>
<evidence type="ECO:0000256" key="19">
    <source>
        <dbReference type="SAM" id="SignalP"/>
    </source>
</evidence>
<dbReference type="EMBL" id="VTPC01091068">
    <property type="protein sequence ID" value="KAF2879817.1"/>
    <property type="molecule type" value="Genomic_DNA"/>
</dbReference>
<dbReference type="SUPFAM" id="SSF63825">
    <property type="entry name" value="YWTD domain"/>
    <property type="match status" value="3"/>
</dbReference>
<dbReference type="InterPro" id="IPR001245">
    <property type="entry name" value="Ser-Thr/Tyr_kinase_cat_dom"/>
</dbReference>
<evidence type="ECO:0000256" key="9">
    <source>
        <dbReference type="ARBA" id="ARBA00022989"/>
    </source>
</evidence>
<organism evidence="22 23">
    <name type="scientific">Ignelater luminosus</name>
    <name type="common">Cucubano</name>
    <name type="synonym">Pyrophorus luminosus</name>
    <dbReference type="NCBI Taxonomy" id="2038154"/>
    <lineage>
        <taxon>Eukaryota</taxon>
        <taxon>Metazoa</taxon>
        <taxon>Ecdysozoa</taxon>
        <taxon>Arthropoda</taxon>
        <taxon>Hexapoda</taxon>
        <taxon>Insecta</taxon>
        <taxon>Pterygota</taxon>
        <taxon>Neoptera</taxon>
        <taxon>Endopterygota</taxon>
        <taxon>Coleoptera</taxon>
        <taxon>Polyphaga</taxon>
        <taxon>Elateriformia</taxon>
        <taxon>Elateroidea</taxon>
        <taxon>Elateridae</taxon>
        <taxon>Agrypninae</taxon>
        <taxon>Pyrophorini</taxon>
        <taxon>Ignelater</taxon>
    </lineage>
</organism>
<feature type="domain" description="Fibronectin type-III" evidence="21">
    <location>
        <begin position="1083"/>
        <end position="1187"/>
    </location>
</feature>
<keyword evidence="5" id="KW-0677">Repeat</keyword>
<dbReference type="PROSITE" id="PS50011">
    <property type="entry name" value="PROTEIN_KINASE_DOM"/>
    <property type="match status" value="1"/>
</dbReference>
<dbReference type="FunFam" id="2.60.40.10:FF:002685">
    <property type="entry name" value="Tyrosine-protein kinase receptor"/>
    <property type="match status" value="1"/>
</dbReference>
<dbReference type="PROSITE" id="PS00109">
    <property type="entry name" value="PROTEIN_KINASE_TYR"/>
    <property type="match status" value="1"/>
</dbReference>
<dbReference type="PROSITE" id="PS00107">
    <property type="entry name" value="PROTEIN_KINASE_ATP"/>
    <property type="match status" value="1"/>
</dbReference>
<dbReference type="Pfam" id="PF07714">
    <property type="entry name" value="PK_Tyr_Ser-Thr"/>
    <property type="match status" value="1"/>
</dbReference>
<dbReference type="PROSITE" id="PS50853">
    <property type="entry name" value="FN3"/>
    <property type="match status" value="6"/>
</dbReference>
<dbReference type="SMART" id="SM00135">
    <property type="entry name" value="LY"/>
    <property type="match status" value="6"/>
</dbReference>
<name>A0A8K0C8M7_IGNLU</name>
<dbReference type="FunFam" id="1.10.510.10:FF:000341">
    <property type="entry name" value="Tyrosine-protein kinase receptor"/>
    <property type="match status" value="1"/>
</dbReference>
<evidence type="ECO:0000313" key="22">
    <source>
        <dbReference type="EMBL" id="KAF2879817.1"/>
    </source>
</evidence>
<evidence type="ECO:0000259" key="21">
    <source>
        <dbReference type="PROSITE" id="PS50853"/>
    </source>
</evidence>
<dbReference type="SMART" id="SM00060">
    <property type="entry name" value="FN3"/>
    <property type="match status" value="9"/>
</dbReference>
<dbReference type="Gene3D" id="1.10.510.10">
    <property type="entry name" value="Transferase(Phosphotransferase) domain 1"/>
    <property type="match status" value="1"/>
</dbReference>
<dbReference type="InterPro" id="IPR008266">
    <property type="entry name" value="Tyr_kinase_AS"/>
</dbReference>
<keyword evidence="8 15" id="KW-0067">ATP-binding</keyword>
<dbReference type="InterPro" id="IPR017441">
    <property type="entry name" value="Protein_kinase_ATP_BS"/>
</dbReference>
<keyword evidence="23" id="KW-1185">Reference proteome</keyword>
<keyword evidence="9 18" id="KW-1133">Transmembrane helix</keyword>
<feature type="chain" id="PRO_5035426164" description="Tyrosine-protein kinase receptor" evidence="19">
    <location>
        <begin position="21"/>
        <end position="2434"/>
    </location>
</feature>
<comment type="catalytic activity">
    <reaction evidence="14 16">
        <text>L-tyrosyl-[protein] + ATP = O-phospho-L-tyrosyl-[protein] + ADP + H(+)</text>
        <dbReference type="Rhea" id="RHEA:10596"/>
        <dbReference type="Rhea" id="RHEA-COMP:10136"/>
        <dbReference type="Rhea" id="RHEA-COMP:20101"/>
        <dbReference type="ChEBI" id="CHEBI:15378"/>
        <dbReference type="ChEBI" id="CHEBI:30616"/>
        <dbReference type="ChEBI" id="CHEBI:46858"/>
        <dbReference type="ChEBI" id="CHEBI:61978"/>
        <dbReference type="ChEBI" id="CHEBI:456216"/>
        <dbReference type="EC" id="2.7.10.1"/>
    </reaction>
</comment>
<dbReference type="Gene3D" id="3.30.200.20">
    <property type="entry name" value="Phosphorylase Kinase, domain 1"/>
    <property type="match status" value="1"/>
</dbReference>
<evidence type="ECO:0000259" key="20">
    <source>
        <dbReference type="PROSITE" id="PS50011"/>
    </source>
</evidence>
<feature type="domain" description="Protein kinase" evidence="20">
    <location>
        <begin position="2025"/>
        <end position="2300"/>
    </location>
</feature>
<comment type="subcellular location">
    <subcellularLocation>
        <location evidence="1">Membrane</location>
        <topology evidence="1">Single-pass membrane protein</topology>
    </subcellularLocation>
</comment>
<keyword evidence="11" id="KW-0829">Tyrosine-protein kinase</keyword>
<dbReference type="CDD" id="cd00063">
    <property type="entry name" value="FN3"/>
    <property type="match status" value="6"/>
</dbReference>
<feature type="domain" description="Fibronectin type-III" evidence="21">
    <location>
        <begin position="1601"/>
        <end position="1706"/>
    </location>
</feature>
<dbReference type="InterPro" id="IPR036116">
    <property type="entry name" value="FN3_sf"/>
</dbReference>
<dbReference type="GO" id="GO:0043235">
    <property type="term" value="C:receptor complex"/>
    <property type="evidence" value="ECO:0007669"/>
    <property type="project" value="TreeGrafter"/>
</dbReference>
<sequence>MYTQLYVIIFAINLLNFTTALTELLDIDVEHHCMQRCPLQNRTDGGHYELECGFECNSISKCIEGCKLWKQALESSCQKVCNGTSEPLSPKELYCVLGCNDAVTRYFSQLRAKLGTPVAPALVADSLTATSLRLEWKFPEARHAGLTYFVQWRYEELAASWQYCRNQTWGPHDTVIVTNLQPYTKYRFRVALLLSPHSEPIVSAPSVVISTLPAGVPASPPIIVRAVAVDCTHISVSWEPGPFPHGPLLSYVLNITDNHGYSALKDIPSENNFYMYRDLIPARNYTVSISMTNGVGTGPAAQVLVSTPAEPLVKEIQQPVLVLSSRHVVIEQGTDMLEVPVILYQTEKEIKGIAIHISQRLLFVSDSSASVHRISFTNFTNDSKTSTILAPSHINFMPLELSIDWLNNQLYILGEVTHPWQVWQITRCDLDGRGLQVALAGLRTKPHHIEVDPYNGFLFWVVHGNTGGGLYRLDLSDISNGIKHNVQPELILAAPNLGAFTVDHTNFRLLCSNQSQNTINSVSLDGKEVVNIRPRIIARKMQKVLSLATANKTFYWTDGNDVFYEEYNPRKESYYHNTYPDLTDRPYLKVIVNLPSSQPTPVPINPPTSLQAIFGPKVVKISWKAPHLLGEQGKGAWQNWSYEISIKDVNGNHIRTHKNINITSCTIQNLEEDKEYIIKVAAYTNLGKGPWSSEFHGKTLKFSKSGKYPTVLWSAANGLLKSDATGDNVQTLIHKHVIKDYLITDVAWYSDRIYFVNNKSQIYWYNLNNNELRQIVNNDFVGSIAIDWIGKKLYWTNPKQHLILRGNFNGTQQEPLPILTVAKELNIDAIQAHLYWSTGHAVECARLNGADKLVYHSGKVFSGKQVMGLTLDMNHNMVYWIIRSSEGSTLFKAPMAATLPPDTNPKAESVSNLQIPDMQGRLCYFNDRLLWLKDDKNAVMSDLRGKNIAIVNGKELSDLTTVYVMDPTLYLWPNTTNKLVNSISVIPEPIEKNTIKAIGSWNSFNIVWEPCHNVNYGTVFYEIKVDTMLQNGSTKITTTPYIKYWQTVTPFSKLHVTIRAYTYWGSSPLVRAKILSPPSTPSAPDNLRSYVSHHTYHNNTQKVRIIFRWDAPLNSNGVIQGYKIKCWYTRNQTDIEVCKNATGKANEREYQIDNLLKHEIYYFQVKAFTEIGDGEVSQIMSVNTSNELPLPMLLVASDDSIFIQDIDINKNYPLLHGISTPIEMAYILKENKLFWVNDMKELLVFDLINLNRSKIAELHGDAISLTVDWVERSLYYIQNSKQESSVYKLNLNEADKGILKHSHIFSMPFSISKIEVSPFTRKLYWIRKDYDQYHLMQCDTDGTNIQQFFSRQSYNQNDTNFDFSLCNCPTDPFIEKPFAVDHSNLQTNPLLIFVDSDSQNIMSADKFGCNCNTIANSNLVEDSFPLRTLKSDFGMLYWTNSSQGLVYSLRKNENGIAKWEQINANNMLIFGSHMQPYPPHRCLIPKSTETLEISLFQKTSTTLTIILPDIQIDNECQSISVPTAEYRISYTPYNNADFIQCDESCTQITTFEKRITVENLQPFTKYIFFLTVSNYYSRLMQENFTNGPIAVFQTSAGAPSKPENIAAIVLNPTLAEVSWSPPKQINGESVWYGINWQTEGDINKIKQKGEQIVLSPEIKDTENNFYSKLQKLAPNETYSVWIRAYSQTNEPANDSDTLNIAYSDSESVKIATFPEPDNITLRNCTSNELHVHLKKYTFAKQRIQYAYLVSDDWFDVITNYTSLINDTIDIRIPHLKPKTKYKFRMILSYPDYSEPYVWPFDSRFIFETLGDRPSPPGMPKVQNLKGDVYQVWWEASKENGASIELYLLEGLKLITYRNKRSTNRPPWFDNAPSIEEQEEIWIPLYNGTDTFWIIKGLDEQYKYAFRVSAMNAYGWSDTSEESSEFDLNIAAQLAEKQDPMSLIFIALIPAIICICIVICFCCCKWYCTKNKTKQTIVIPRGPDVELATLRELPRRWIHNTNILYTTNQLTSDEITMLPHIRRDQITLMKFLGSGAFGEVFEGKARNVNGSDGEINVAIKTLRKGATDVEKCEFLQEAQLMSHFKHKHILQLLGVCLDNDPQFIIMELMQGGDLLTYLRSSRNPMTSTPSLTLKELIKMCVDVAKGCRYLEEMHFVHRDLACRNCLVSSTDAELRIVKIGDFGLTRDIYKNDYYRKEGEGLLPVRWMAPESLVDGVFTCQSDVWAFGVLLWEIMTLGQQPYPARNNLEVLHYVKSGGRLGKPTDCPEKLHELMLKCWSYEPERRPTFKFCLSMLTDLHNQAVNDAVDNSDAQYISTVPNSATWKATSDEESDKEKTPFLPNENGTKIPTYLELIYDGSYEDDNDGYEIPRSSIRSIKSDTVKKVAQSDVNNSVTIDNITEQPISDITTDSTSPERPIKNEEHSYVNQETELKSEG</sequence>
<dbReference type="InterPro" id="IPR000033">
    <property type="entry name" value="LDLR_classB_rpt"/>
</dbReference>
<reference evidence="22" key="1">
    <citation type="submission" date="2019-08" db="EMBL/GenBank/DDBJ databases">
        <title>The genome of the North American firefly Photinus pyralis.</title>
        <authorList>
            <consortium name="Photinus pyralis genome working group"/>
            <person name="Fallon T.R."/>
            <person name="Sander Lower S.E."/>
            <person name="Weng J.-K."/>
        </authorList>
    </citation>
    <scope>NUCLEOTIDE SEQUENCE</scope>
    <source>
        <strain evidence="22">TRF0915ILg1</strain>
        <tissue evidence="22">Whole body</tissue>
    </source>
</reference>
<evidence type="ECO:0000256" key="15">
    <source>
        <dbReference type="PROSITE-ProRule" id="PRU10141"/>
    </source>
</evidence>
<protein>
    <recommendedName>
        <fullName evidence="16">Tyrosine-protein kinase receptor</fullName>
        <ecNumber evidence="16">2.7.10.1</ecNumber>
    </recommendedName>
</protein>
<keyword evidence="4 16" id="KW-0812">Transmembrane</keyword>
<dbReference type="SUPFAM" id="SSF56112">
    <property type="entry name" value="Protein kinase-like (PK-like)"/>
    <property type="match status" value="1"/>
</dbReference>
<dbReference type="PRINTS" id="PR00109">
    <property type="entry name" value="TYRKINASE"/>
</dbReference>
<dbReference type="SUPFAM" id="SSF49265">
    <property type="entry name" value="Fibronectin type III"/>
    <property type="match status" value="5"/>
</dbReference>
<dbReference type="OrthoDB" id="65481at2759"/>
<keyword evidence="13" id="KW-0325">Glycoprotein</keyword>
<dbReference type="InterPro" id="IPR011009">
    <property type="entry name" value="Kinase-like_dom_sf"/>
</dbReference>
<comment type="similarity">
    <text evidence="16">Belongs to the protein kinase superfamily. Tyr protein kinase family. Insulin receptor subfamily.</text>
</comment>